<protein>
    <submittedName>
        <fullName evidence="1">Uncharacterized protein</fullName>
    </submittedName>
</protein>
<organism evidence="1 2">
    <name type="scientific">Paspalum notatum var. saurae</name>
    <dbReference type="NCBI Taxonomy" id="547442"/>
    <lineage>
        <taxon>Eukaryota</taxon>
        <taxon>Viridiplantae</taxon>
        <taxon>Streptophyta</taxon>
        <taxon>Embryophyta</taxon>
        <taxon>Tracheophyta</taxon>
        <taxon>Spermatophyta</taxon>
        <taxon>Magnoliopsida</taxon>
        <taxon>Liliopsida</taxon>
        <taxon>Poales</taxon>
        <taxon>Poaceae</taxon>
        <taxon>PACMAD clade</taxon>
        <taxon>Panicoideae</taxon>
        <taxon>Andropogonodae</taxon>
        <taxon>Paspaleae</taxon>
        <taxon>Paspalinae</taxon>
        <taxon>Paspalum</taxon>
    </lineage>
</organism>
<evidence type="ECO:0000313" key="2">
    <source>
        <dbReference type="Proteomes" id="UP001341281"/>
    </source>
</evidence>
<name>A0AAQ3TVZ3_PASNO</name>
<accession>A0AAQ3TVZ3</accession>
<evidence type="ECO:0000313" key="1">
    <source>
        <dbReference type="EMBL" id="WVZ80715.1"/>
    </source>
</evidence>
<gene>
    <name evidence="1" type="ORF">U9M48_028172</name>
</gene>
<proteinExistence type="predicted"/>
<dbReference type="Proteomes" id="UP001341281">
    <property type="component" value="Chromosome 06"/>
</dbReference>
<dbReference type="EMBL" id="CP144750">
    <property type="protein sequence ID" value="WVZ80715.1"/>
    <property type="molecule type" value="Genomic_DNA"/>
</dbReference>
<dbReference type="AlphaFoldDB" id="A0AAQ3TVZ3"/>
<sequence>MVGSAARLYGDMAGLASMEQGNELRTVLGFLREEGQELVRTLADTSAGGESRTRCVGKLIVVANSSHFGLCVDKTVQGLKVIYFGGWDFPTLLLTSVLTMKFYNGDENHENGRTEELEK</sequence>
<reference evidence="1 2" key="1">
    <citation type="submission" date="2024-02" db="EMBL/GenBank/DDBJ databases">
        <title>High-quality chromosome-scale genome assembly of Pensacola bahiagrass (Paspalum notatum Flugge var. saurae).</title>
        <authorList>
            <person name="Vega J.M."/>
            <person name="Podio M."/>
            <person name="Orjuela J."/>
            <person name="Siena L.A."/>
            <person name="Pessino S.C."/>
            <person name="Combes M.C."/>
            <person name="Mariac C."/>
            <person name="Albertini E."/>
            <person name="Pupilli F."/>
            <person name="Ortiz J.P.A."/>
            <person name="Leblanc O."/>
        </authorList>
    </citation>
    <scope>NUCLEOTIDE SEQUENCE [LARGE SCALE GENOMIC DNA]</scope>
    <source>
        <strain evidence="1">R1</strain>
        <tissue evidence="1">Leaf</tissue>
    </source>
</reference>
<keyword evidence="2" id="KW-1185">Reference proteome</keyword>